<gene>
    <name evidence="3" type="ORF">AT302_08250</name>
</gene>
<dbReference type="RefSeq" id="WP_058376664.1">
    <property type="nucleotide sequence ID" value="NZ_CP013480.3"/>
</dbReference>
<keyword evidence="4" id="KW-1185">Reference proteome</keyword>
<dbReference type="PANTHER" id="PTHR43798">
    <property type="entry name" value="MONOACYLGLYCEROL LIPASE"/>
    <property type="match status" value="1"/>
</dbReference>
<dbReference type="Gene3D" id="3.40.50.1820">
    <property type="entry name" value="alpha/beta hydrolase"/>
    <property type="match status" value="1"/>
</dbReference>
<dbReference type="EMBL" id="CP013480">
    <property type="protein sequence ID" value="ALS59744.1"/>
    <property type="molecule type" value="Genomic_DNA"/>
</dbReference>
<protein>
    <submittedName>
        <fullName evidence="3">Alpha/beta hydrolase</fullName>
    </submittedName>
</protein>
<dbReference type="GO" id="GO:0016787">
    <property type="term" value="F:hydrolase activity"/>
    <property type="evidence" value="ECO:0007669"/>
    <property type="project" value="UniProtKB-KW"/>
</dbReference>
<dbReference type="Proteomes" id="UP000060277">
    <property type="component" value="Chromosome"/>
</dbReference>
<accession>A0ABN4JG47</accession>
<name>A0ABN4JG47_9BURK</name>
<feature type="domain" description="AB hydrolase-1" evidence="2">
    <location>
        <begin position="28"/>
        <end position="245"/>
    </location>
</feature>
<evidence type="ECO:0000313" key="3">
    <source>
        <dbReference type="EMBL" id="ALS59744.1"/>
    </source>
</evidence>
<dbReference type="InterPro" id="IPR029058">
    <property type="entry name" value="AB_hydrolase_fold"/>
</dbReference>
<dbReference type="SUPFAM" id="SSF53474">
    <property type="entry name" value="alpha/beta-Hydrolases"/>
    <property type="match status" value="1"/>
</dbReference>
<dbReference type="Pfam" id="PF00561">
    <property type="entry name" value="Abhydrolase_1"/>
    <property type="match status" value="1"/>
</dbReference>
<proteinExistence type="predicted"/>
<dbReference type="InterPro" id="IPR050266">
    <property type="entry name" value="AB_hydrolase_sf"/>
</dbReference>
<reference evidence="4" key="1">
    <citation type="submission" date="2015-12" db="EMBL/GenBank/DDBJ databases">
        <title>Complete genome sequence of Pandoraea norimbergensis DSM 11628.</title>
        <authorList>
            <person name="Ee R."/>
            <person name="Lim Y.-L."/>
            <person name="Yong D."/>
            <person name="Yin W.-F."/>
            <person name="Chan K.-G."/>
        </authorList>
    </citation>
    <scope>NUCLEOTIDE SEQUENCE [LARGE SCALE GENOMIC DNA]</scope>
    <source>
        <strain evidence="4">DSM 11628</strain>
    </source>
</reference>
<evidence type="ECO:0000256" key="1">
    <source>
        <dbReference type="ARBA" id="ARBA00022801"/>
    </source>
</evidence>
<dbReference type="InterPro" id="IPR000073">
    <property type="entry name" value="AB_hydrolase_1"/>
</dbReference>
<dbReference type="PANTHER" id="PTHR43798:SF31">
    <property type="entry name" value="AB HYDROLASE SUPERFAMILY PROTEIN YCLE"/>
    <property type="match status" value="1"/>
</dbReference>
<keyword evidence="1 3" id="KW-0378">Hydrolase</keyword>
<organism evidence="3 4">
    <name type="scientific">Pandoraea norimbergensis</name>
    <dbReference type="NCBI Taxonomy" id="93219"/>
    <lineage>
        <taxon>Bacteria</taxon>
        <taxon>Pseudomonadati</taxon>
        <taxon>Pseudomonadota</taxon>
        <taxon>Betaproteobacteria</taxon>
        <taxon>Burkholderiales</taxon>
        <taxon>Burkholderiaceae</taxon>
        <taxon>Pandoraea</taxon>
    </lineage>
</organism>
<evidence type="ECO:0000259" key="2">
    <source>
        <dbReference type="Pfam" id="PF00561"/>
    </source>
</evidence>
<sequence>MNLSSSASTASTATQLGFTQFGTGPERVLVLHDWLGDHTNYDAVLPYLDGNAFTYAFVDLRGYGRSQHLTGDYSIVEIARDCLGVADALGWHRFHVLGHSMTGMATQRLAANAPDRIKSAVAVCPISAAGNRLPPEAAAFFAATCENDDAFRRLVKFVTGGLSDVWADRKLRQNRDGVASACRPRYLETMTTTDFVDDVRGLETPFLVIVGEKDPGLGAEAMQSTFLAWHPNAQLAAIPNCGHYPMQECPPYFAMLVENFLRQHAG</sequence>
<evidence type="ECO:0000313" key="4">
    <source>
        <dbReference type="Proteomes" id="UP000060277"/>
    </source>
</evidence>